<comment type="similarity">
    <text evidence="1 5">Belongs to the transferase hexapeptide repeat family.</text>
</comment>
<dbReference type="SUPFAM" id="SSF51161">
    <property type="entry name" value="Trimeric LpxA-like enzymes"/>
    <property type="match status" value="1"/>
</dbReference>
<dbReference type="Proteomes" id="UP000294824">
    <property type="component" value="Unassembled WGS sequence"/>
</dbReference>
<accession>A0A4V3HHC8</accession>
<evidence type="ECO:0000313" key="6">
    <source>
        <dbReference type="EMBL" id="TDY64751.1"/>
    </source>
</evidence>
<proteinExistence type="inferred from homology"/>
<dbReference type="EMBL" id="SORL01000007">
    <property type="protein sequence ID" value="TDY64751.1"/>
    <property type="molecule type" value="Genomic_DNA"/>
</dbReference>
<dbReference type="Gene3D" id="2.160.10.10">
    <property type="entry name" value="Hexapeptide repeat proteins"/>
    <property type="match status" value="1"/>
</dbReference>
<sequence length="191" mass="21203">MNNMDNNNNLTHTLGEDLKRYGINTKPSFARKLKLLLFNSAPGVKFSVVFRSCQYYRGKNKVLFYFFFLYLRRIKYKYGFDISYRTNIGKGLYIGHFGGVVIHGDSIIGEYCNISQGITIGVLNRGKNKGIPKIGNSVFIGPNAVIVGGITIEDDVLIGANSLVNFNVKANAVVAPQPSQIISYNGSKDYV</sequence>
<dbReference type="PIRSF" id="PIRSF000441">
    <property type="entry name" value="CysE"/>
    <property type="match status" value="1"/>
</dbReference>
<keyword evidence="3" id="KW-0677">Repeat</keyword>
<dbReference type="InterPro" id="IPR011004">
    <property type="entry name" value="Trimer_LpxA-like_sf"/>
</dbReference>
<dbReference type="InterPro" id="IPR005881">
    <property type="entry name" value="Ser_O-AcTrfase"/>
</dbReference>
<evidence type="ECO:0000256" key="4">
    <source>
        <dbReference type="ARBA" id="ARBA00023315"/>
    </source>
</evidence>
<protein>
    <recommendedName>
        <fullName evidence="5">Serine acetyltransferase</fullName>
        <ecNumber evidence="5">2.3.1.30</ecNumber>
    </recommendedName>
</protein>
<dbReference type="Pfam" id="PF00132">
    <property type="entry name" value="Hexapep"/>
    <property type="match status" value="1"/>
</dbReference>
<evidence type="ECO:0000256" key="3">
    <source>
        <dbReference type="ARBA" id="ARBA00022737"/>
    </source>
</evidence>
<dbReference type="CDD" id="cd03354">
    <property type="entry name" value="LbH_SAT"/>
    <property type="match status" value="1"/>
</dbReference>
<dbReference type="EC" id="2.3.1.30" evidence="5"/>
<comment type="caution">
    <text evidence="6">The sequence shown here is derived from an EMBL/GenBank/DDBJ whole genome shotgun (WGS) entry which is preliminary data.</text>
</comment>
<dbReference type="InterPro" id="IPR001451">
    <property type="entry name" value="Hexapep"/>
</dbReference>
<dbReference type="AlphaFoldDB" id="A0A4V3HHC8"/>
<comment type="catalytic activity">
    <reaction evidence="5">
        <text>L-serine + acetyl-CoA = O-acetyl-L-serine + CoA</text>
        <dbReference type="Rhea" id="RHEA:24560"/>
        <dbReference type="ChEBI" id="CHEBI:33384"/>
        <dbReference type="ChEBI" id="CHEBI:57287"/>
        <dbReference type="ChEBI" id="CHEBI:57288"/>
        <dbReference type="ChEBI" id="CHEBI:58340"/>
        <dbReference type="EC" id="2.3.1.30"/>
    </reaction>
</comment>
<keyword evidence="2 5" id="KW-0808">Transferase</keyword>
<dbReference type="PROSITE" id="PS00101">
    <property type="entry name" value="HEXAPEP_TRANSFERASES"/>
    <property type="match status" value="1"/>
</dbReference>
<keyword evidence="7" id="KW-1185">Reference proteome</keyword>
<evidence type="ECO:0000256" key="2">
    <source>
        <dbReference type="ARBA" id="ARBA00022679"/>
    </source>
</evidence>
<evidence type="ECO:0000256" key="5">
    <source>
        <dbReference type="PIRNR" id="PIRNR000441"/>
    </source>
</evidence>
<evidence type="ECO:0000313" key="7">
    <source>
        <dbReference type="Proteomes" id="UP000294824"/>
    </source>
</evidence>
<dbReference type="GO" id="GO:0005737">
    <property type="term" value="C:cytoplasm"/>
    <property type="evidence" value="ECO:0007669"/>
    <property type="project" value="InterPro"/>
</dbReference>
<dbReference type="InterPro" id="IPR018357">
    <property type="entry name" value="Hexapep_transf_CS"/>
</dbReference>
<reference evidence="6 7" key="1">
    <citation type="submission" date="2019-03" db="EMBL/GenBank/DDBJ databases">
        <title>Genomic Encyclopedia of Type Strains, Phase III (KMG-III): the genomes of soil and plant-associated and newly described type strains.</title>
        <authorList>
            <person name="Whitman W."/>
        </authorList>
    </citation>
    <scope>NUCLEOTIDE SEQUENCE [LARGE SCALE GENOMIC DNA]</scope>
    <source>
        <strain evidence="6 7">CECT 8301</strain>
    </source>
</reference>
<name>A0A4V3HHC8_9FLAO</name>
<gene>
    <name evidence="6" type="ORF">DFQ06_1673</name>
</gene>
<evidence type="ECO:0000256" key="1">
    <source>
        <dbReference type="ARBA" id="ARBA00007274"/>
    </source>
</evidence>
<dbReference type="InterPro" id="IPR045304">
    <property type="entry name" value="LbH_SAT"/>
</dbReference>
<dbReference type="GO" id="GO:0009001">
    <property type="term" value="F:serine O-acetyltransferase activity"/>
    <property type="evidence" value="ECO:0007669"/>
    <property type="project" value="UniProtKB-EC"/>
</dbReference>
<organism evidence="6 7">
    <name type="scientific">Algibacter lectus</name>
    <dbReference type="NCBI Taxonomy" id="221126"/>
    <lineage>
        <taxon>Bacteria</taxon>
        <taxon>Pseudomonadati</taxon>
        <taxon>Bacteroidota</taxon>
        <taxon>Flavobacteriia</taxon>
        <taxon>Flavobacteriales</taxon>
        <taxon>Flavobacteriaceae</taxon>
        <taxon>Algibacter</taxon>
    </lineage>
</organism>
<keyword evidence="4 5" id="KW-0012">Acyltransferase</keyword>
<dbReference type="GO" id="GO:0006535">
    <property type="term" value="P:cysteine biosynthetic process from serine"/>
    <property type="evidence" value="ECO:0007669"/>
    <property type="project" value="InterPro"/>
</dbReference>
<dbReference type="PANTHER" id="PTHR42811">
    <property type="entry name" value="SERINE ACETYLTRANSFERASE"/>
    <property type="match status" value="1"/>
</dbReference>